<protein>
    <recommendedName>
        <fullName evidence="7">MICOS complex subunit</fullName>
    </recommendedName>
</protein>
<evidence type="ECO:0000256" key="6">
    <source>
        <dbReference type="ARBA" id="ARBA00023136"/>
    </source>
</evidence>
<reference evidence="8" key="1">
    <citation type="journal article" date="2019" name="bioRxiv">
        <title>The Genome of the Zebra Mussel, Dreissena polymorpha: A Resource for Invasive Species Research.</title>
        <authorList>
            <person name="McCartney M.A."/>
            <person name="Auch B."/>
            <person name="Kono T."/>
            <person name="Mallez S."/>
            <person name="Zhang Y."/>
            <person name="Obille A."/>
            <person name="Becker A."/>
            <person name="Abrahante J.E."/>
            <person name="Garbe J."/>
            <person name="Badalamenti J.P."/>
            <person name="Herman A."/>
            <person name="Mangelson H."/>
            <person name="Liachko I."/>
            <person name="Sullivan S."/>
            <person name="Sone E.D."/>
            <person name="Koren S."/>
            <person name="Silverstein K.A.T."/>
            <person name="Beckman K.B."/>
            <person name="Gohl D.M."/>
        </authorList>
    </citation>
    <scope>NUCLEOTIDE SEQUENCE</scope>
    <source>
        <strain evidence="8">Duluth1</strain>
        <tissue evidence="8">Whole animal</tissue>
    </source>
</reference>
<dbReference type="OrthoDB" id="5973346at2759"/>
<evidence type="ECO:0000256" key="5">
    <source>
        <dbReference type="ARBA" id="ARBA00023128"/>
    </source>
</evidence>
<evidence type="ECO:0000313" key="9">
    <source>
        <dbReference type="EMBL" id="KAH3781173.1"/>
    </source>
</evidence>
<sequence>MPILTAGRVGAVTAVVVPSAVLYASYTQQVPTTGKMVKISELPIYQVPKPASVQLVPEEIGMLRSGISSVRTAVWGWLDSQKETTDKIKEKMDIGKAHTEYTISKLKGDDGVNVPKISVVAASGLAGILLGYRSSVVKKLGISTFAILTAAALCYPNETVDLTKEIFNEVKTSITGATGSSEKKDDS</sequence>
<accession>A0A9D4IPU5</accession>
<keyword evidence="10" id="KW-1185">Reference proteome</keyword>
<dbReference type="InterPro" id="IPR033182">
    <property type="entry name" value="MIC26/MIC27_animal"/>
</dbReference>
<dbReference type="InterPro" id="IPR019166">
    <property type="entry name" value="MIC26/MIC27"/>
</dbReference>
<evidence type="ECO:0000256" key="7">
    <source>
        <dbReference type="RuleBase" id="RU363021"/>
    </source>
</evidence>
<comment type="similarity">
    <text evidence="2">Belongs to the apolipoprotein O/MICOS complex subunit Mic27 family.</text>
</comment>
<proteinExistence type="inferred from homology"/>
<keyword evidence="7" id="KW-0999">Mitochondrion inner membrane</keyword>
<keyword evidence="3" id="KW-0812">Transmembrane</keyword>
<evidence type="ECO:0000256" key="2">
    <source>
        <dbReference type="ARBA" id="ARBA00010904"/>
    </source>
</evidence>
<dbReference type="Proteomes" id="UP000828390">
    <property type="component" value="Unassembled WGS sequence"/>
</dbReference>
<evidence type="ECO:0000313" key="10">
    <source>
        <dbReference type="Proteomes" id="UP000828390"/>
    </source>
</evidence>
<evidence type="ECO:0000256" key="1">
    <source>
        <dbReference type="ARBA" id="ARBA00004325"/>
    </source>
</evidence>
<keyword evidence="6" id="KW-0472">Membrane</keyword>
<keyword evidence="4" id="KW-1133">Transmembrane helix</keyword>
<dbReference type="Pfam" id="PF09769">
    <property type="entry name" value="ApoO"/>
    <property type="match status" value="1"/>
</dbReference>
<comment type="subunit">
    <text evidence="7">Component of the mitochondrial contact site and cristae organizing system (MICOS) complex.</text>
</comment>
<evidence type="ECO:0000256" key="4">
    <source>
        <dbReference type="ARBA" id="ARBA00022989"/>
    </source>
</evidence>
<dbReference type="EMBL" id="JAIWYP010000008">
    <property type="protein sequence ID" value="KAH3781173.1"/>
    <property type="molecule type" value="Genomic_DNA"/>
</dbReference>
<dbReference type="EMBL" id="JAIWYP010000008">
    <property type="protein sequence ID" value="KAH3780664.1"/>
    <property type="molecule type" value="Genomic_DNA"/>
</dbReference>
<comment type="function">
    <text evidence="7">Component of the MICOS complex, a large protein complex of the mitochondrial inner membrane that plays crucial roles in the maintenance of crista junctions, inner membrane architecture, and formation of contact sites to the outer membrane.</text>
</comment>
<evidence type="ECO:0000313" key="8">
    <source>
        <dbReference type="EMBL" id="KAH3780664.1"/>
    </source>
</evidence>
<dbReference type="GO" id="GO:0061617">
    <property type="term" value="C:MICOS complex"/>
    <property type="evidence" value="ECO:0007669"/>
    <property type="project" value="UniProtKB-UniRule"/>
</dbReference>
<dbReference type="GO" id="GO:0042407">
    <property type="term" value="P:cristae formation"/>
    <property type="evidence" value="ECO:0007669"/>
    <property type="project" value="InterPro"/>
</dbReference>
<dbReference type="PANTHER" id="PTHR14564">
    <property type="entry name" value="MICOS COMPLEX SUBUNIT MIC26 / MIC27 FAMILY MEMBER"/>
    <property type="match status" value="1"/>
</dbReference>
<reference evidence="8" key="2">
    <citation type="submission" date="2020-11" db="EMBL/GenBank/DDBJ databases">
        <authorList>
            <person name="McCartney M.A."/>
            <person name="Auch B."/>
            <person name="Kono T."/>
            <person name="Mallez S."/>
            <person name="Becker A."/>
            <person name="Gohl D.M."/>
            <person name="Silverstein K.A.T."/>
            <person name="Koren S."/>
            <person name="Bechman K.B."/>
            <person name="Herman A."/>
            <person name="Abrahante J.E."/>
            <person name="Garbe J."/>
        </authorList>
    </citation>
    <scope>NUCLEOTIDE SEQUENCE</scope>
    <source>
        <strain evidence="8">Duluth1</strain>
        <tissue evidence="8">Whole animal</tissue>
    </source>
</reference>
<evidence type="ECO:0000256" key="3">
    <source>
        <dbReference type="ARBA" id="ARBA00022692"/>
    </source>
</evidence>
<comment type="caution">
    <text evidence="8">The sequence shown here is derived from an EMBL/GenBank/DDBJ whole genome shotgun (WGS) entry which is preliminary data.</text>
</comment>
<dbReference type="AlphaFoldDB" id="A0A9D4IPU5"/>
<name>A0A9D4IPU5_DREPO</name>
<keyword evidence="5 7" id="KW-0496">Mitochondrion</keyword>
<comment type="subcellular location">
    <subcellularLocation>
        <location evidence="7">Mitochondrion inner membrane</location>
    </subcellularLocation>
    <subcellularLocation>
        <location evidence="1">Mitochondrion membrane</location>
    </subcellularLocation>
</comment>
<gene>
    <name evidence="8" type="ORF">DPMN_158483</name>
    <name evidence="9" type="ORF">DPMN_158999</name>
</gene>
<organism evidence="8 10">
    <name type="scientific">Dreissena polymorpha</name>
    <name type="common">Zebra mussel</name>
    <name type="synonym">Mytilus polymorpha</name>
    <dbReference type="NCBI Taxonomy" id="45954"/>
    <lineage>
        <taxon>Eukaryota</taxon>
        <taxon>Metazoa</taxon>
        <taxon>Spiralia</taxon>
        <taxon>Lophotrochozoa</taxon>
        <taxon>Mollusca</taxon>
        <taxon>Bivalvia</taxon>
        <taxon>Autobranchia</taxon>
        <taxon>Heteroconchia</taxon>
        <taxon>Euheterodonta</taxon>
        <taxon>Imparidentia</taxon>
        <taxon>Neoheterodontei</taxon>
        <taxon>Myida</taxon>
        <taxon>Dreissenoidea</taxon>
        <taxon>Dreissenidae</taxon>
        <taxon>Dreissena</taxon>
    </lineage>
</organism>